<evidence type="ECO:0000256" key="4">
    <source>
        <dbReference type="ARBA" id="ARBA00022824"/>
    </source>
</evidence>
<dbReference type="PANTHER" id="PTHR13416:SF2">
    <property type="entry name" value="TRANSMEMBRANE PROTEIN 43"/>
    <property type="match status" value="1"/>
</dbReference>
<dbReference type="Proteomes" id="UP000315471">
    <property type="component" value="Unassembled WGS sequence"/>
</dbReference>
<evidence type="ECO:0000256" key="7">
    <source>
        <dbReference type="SAM" id="MobiDB-lite"/>
    </source>
</evidence>
<organism evidence="9 10">
    <name type="scientific">Novipirellula aureliae</name>
    <dbReference type="NCBI Taxonomy" id="2527966"/>
    <lineage>
        <taxon>Bacteria</taxon>
        <taxon>Pseudomonadati</taxon>
        <taxon>Planctomycetota</taxon>
        <taxon>Planctomycetia</taxon>
        <taxon>Pirellulales</taxon>
        <taxon>Pirellulaceae</taxon>
        <taxon>Novipirellula</taxon>
    </lineage>
</organism>
<keyword evidence="6 8" id="KW-0472">Membrane</keyword>
<evidence type="ECO:0000256" key="2">
    <source>
        <dbReference type="ARBA" id="ARBA00004586"/>
    </source>
</evidence>
<protein>
    <submittedName>
        <fullName evidence="9">Uncharacterized protein</fullName>
    </submittedName>
</protein>
<keyword evidence="10" id="KW-1185">Reference proteome</keyword>
<comment type="caution">
    <text evidence="9">The sequence shown here is derived from an EMBL/GenBank/DDBJ whole genome shotgun (WGS) entry which is preliminary data.</text>
</comment>
<proteinExistence type="predicted"/>
<feature type="compositionally biased region" description="Basic and acidic residues" evidence="7">
    <location>
        <begin position="223"/>
        <end position="252"/>
    </location>
</feature>
<dbReference type="Pfam" id="PF07787">
    <property type="entry name" value="TMEM43"/>
    <property type="match status" value="1"/>
</dbReference>
<accession>A0A5C6EDF3</accession>
<dbReference type="RefSeq" id="WP_146597994.1">
    <property type="nucleotide sequence ID" value="NZ_SJPY01000001.1"/>
</dbReference>
<name>A0A5C6EDF3_9BACT</name>
<dbReference type="GO" id="GO:0012505">
    <property type="term" value="C:endomembrane system"/>
    <property type="evidence" value="ECO:0007669"/>
    <property type="project" value="UniProtKB-SubCell"/>
</dbReference>
<keyword evidence="3 8" id="KW-0812">Transmembrane</keyword>
<dbReference type="OrthoDB" id="273988at2"/>
<keyword evidence="4" id="KW-0256">Endoplasmic reticulum</keyword>
<keyword evidence="5 8" id="KW-1133">Transmembrane helix</keyword>
<feature type="region of interest" description="Disordered" evidence="7">
    <location>
        <begin position="207"/>
        <end position="276"/>
    </location>
</feature>
<feature type="transmembrane region" description="Helical" evidence="8">
    <location>
        <begin position="371"/>
        <end position="394"/>
    </location>
</feature>
<feature type="compositionally biased region" description="Acidic residues" evidence="7">
    <location>
        <begin position="253"/>
        <end position="264"/>
    </location>
</feature>
<reference evidence="9 10" key="1">
    <citation type="submission" date="2019-02" db="EMBL/GenBank/DDBJ databases">
        <title>Deep-cultivation of Planctomycetes and their phenomic and genomic characterization uncovers novel biology.</title>
        <authorList>
            <person name="Wiegand S."/>
            <person name="Jogler M."/>
            <person name="Boedeker C."/>
            <person name="Pinto D."/>
            <person name="Vollmers J."/>
            <person name="Rivas-Marin E."/>
            <person name="Kohn T."/>
            <person name="Peeters S.H."/>
            <person name="Heuer A."/>
            <person name="Rast P."/>
            <person name="Oberbeckmann S."/>
            <person name="Bunk B."/>
            <person name="Jeske O."/>
            <person name="Meyerdierks A."/>
            <person name="Storesund J.E."/>
            <person name="Kallscheuer N."/>
            <person name="Luecker S."/>
            <person name="Lage O.M."/>
            <person name="Pohl T."/>
            <person name="Merkel B.J."/>
            <person name="Hornburger P."/>
            <person name="Mueller R.-W."/>
            <person name="Bruemmer F."/>
            <person name="Labrenz M."/>
            <person name="Spormann A.M."/>
            <person name="Op Den Camp H."/>
            <person name="Overmann J."/>
            <person name="Amann R."/>
            <person name="Jetten M.S.M."/>
            <person name="Mascher T."/>
            <person name="Medema M.H."/>
            <person name="Devos D.P."/>
            <person name="Kaster A.-K."/>
            <person name="Ovreas L."/>
            <person name="Rohde M."/>
            <person name="Galperin M.Y."/>
            <person name="Jogler C."/>
        </authorList>
    </citation>
    <scope>NUCLEOTIDE SEQUENCE [LARGE SCALE GENOMIC DNA]</scope>
    <source>
        <strain evidence="9 10">Q31b</strain>
    </source>
</reference>
<evidence type="ECO:0000256" key="6">
    <source>
        <dbReference type="ARBA" id="ARBA00023136"/>
    </source>
</evidence>
<feature type="transmembrane region" description="Helical" evidence="8">
    <location>
        <begin position="20"/>
        <end position="37"/>
    </location>
</feature>
<comment type="subcellular location">
    <subcellularLocation>
        <location evidence="1">Endomembrane system</location>
        <topology evidence="1">Multi-pass membrane protein</topology>
    </subcellularLocation>
    <subcellularLocation>
        <location evidence="2">Endoplasmic reticulum membrane</location>
    </subcellularLocation>
</comment>
<dbReference type="InterPro" id="IPR012430">
    <property type="entry name" value="TMEM43_fam"/>
</dbReference>
<feature type="transmembrane region" description="Helical" evidence="8">
    <location>
        <begin position="341"/>
        <end position="359"/>
    </location>
</feature>
<gene>
    <name evidence="9" type="ORF">Q31b_04300</name>
</gene>
<dbReference type="GO" id="GO:0006629">
    <property type="term" value="P:lipid metabolic process"/>
    <property type="evidence" value="ECO:0007669"/>
    <property type="project" value="TreeGrafter"/>
</dbReference>
<dbReference type="GO" id="GO:0071763">
    <property type="term" value="P:nuclear membrane organization"/>
    <property type="evidence" value="ECO:0007669"/>
    <property type="project" value="TreeGrafter"/>
</dbReference>
<evidence type="ECO:0000256" key="3">
    <source>
        <dbReference type="ARBA" id="ARBA00022692"/>
    </source>
</evidence>
<evidence type="ECO:0000256" key="8">
    <source>
        <dbReference type="SAM" id="Phobius"/>
    </source>
</evidence>
<evidence type="ECO:0000313" key="10">
    <source>
        <dbReference type="Proteomes" id="UP000315471"/>
    </source>
</evidence>
<evidence type="ECO:0000313" key="9">
    <source>
        <dbReference type="EMBL" id="TWU45259.1"/>
    </source>
</evidence>
<dbReference type="PANTHER" id="PTHR13416">
    <property type="match status" value="1"/>
</dbReference>
<dbReference type="EMBL" id="SJPY01000001">
    <property type="protein sequence ID" value="TWU45259.1"/>
    <property type="molecule type" value="Genomic_DNA"/>
</dbReference>
<sequence>MVTEVTHESWFSRLGSSLKGILIGGVLFLVSFPLLFWNEGRAVHTAQGLTEGAGAVVKVNAEAADPANESKFVYTSGTTTTSDVLTDDTFNISYPGIRLERHAEMYQWEQDEKRKEKKKLGGGTTTTTTYSYDKVWSDDLINSDDFKESGHHNPNEMPFPSRQQQATHVMLGGFRLPESLIDQISQDEPLPFEMEQLPAEIAQKSVIRHDGPNRSPRLYWSPKQKDAATEEVKAEVESVKEDGSEFAVKDIEADSDADAEETTSTEETSGSKSGPAQIGDVRVWFTATPVGEVSVMSKQFGETFEPYQTKAGTQLSMLAMGIVSPEAMIAQAEAANARMTWILRGVGTLLMFAGLAFFLKPLAVLGDVVPFFGSIVEFGTTMVAALIAISLSLLTISIAWIVYRPLLGVGLLIAAVAVFVFVIKKTHRNKAAPSG</sequence>
<evidence type="ECO:0000256" key="1">
    <source>
        <dbReference type="ARBA" id="ARBA00004127"/>
    </source>
</evidence>
<feature type="transmembrane region" description="Helical" evidence="8">
    <location>
        <begin position="406"/>
        <end position="423"/>
    </location>
</feature>
<evidence type="ECO:0000256" key="5">
    <source>
        <dbReference type="ARBA" id="ARBA00022989"/>
    </source>
</evidence>
<dbReference type="AlphaFoldDB" id="A0A5C6EDF3"/>